<dbReference type="GO" id="GO:0006338">
    <property type="term" value="P:chromatin remodeling"/>
    <property type="evidence" value="ECO:0007669"/>
    <property type="project" value="TreeGrafter"/>
</dbReference>
<reference evidence="6 7" key="1">
    <citation type="submission" date="2017-06" db="EMBL/GenBank/DDBJ databases">
        <title>Ant-infecting Ophiocordyceps genomes reveal a high diversity of potential behavioral manipulation genes and a possible major role for enterotoxins.</title>
        <authorList>
            <person name="De Bekker C."/>
            <person name="Evans H.C."/>
            <person name="Brachmann A."/>
            <person name="Hughes D.P."/>
        </authorList>
    </citation>
    <scope>NUCLEOTIDE SEQUENCE [LARGE SCALE GENOMIC DNA]</scope>
    <source>
        <strain evidence="6 7">Map64</strain>
    </source>
</reference>
<feature type="region of interest" description="Disordered" evidence="3">
    <location>
        <begin position="564"/>
        <end position="656"/>
    </location>
</feature>
<feature type="compositionally biased region" description="Polar residues" evidence="3">
    <location>
        <begin position="184"/>
        <end position="193"/>
    </location>
</feature>
<dbReference type="InterPro" id="IPR038336">
    <property type="entry name" value="NET_sf"/>
</dbReference>
<feature type="compositionally biased region" description="Low complexity" evidence="3">
    <location>
        <begin position="880"/>
        <end position="909"/>
    </location>
</feature>
<evidence type="ECO:0000256" key="2">
    <source>
        <dbReference type="PROSITE-ProRule" id="PRU00035"/>
    </source>
</evidence>
<dbReference type="PRINTS" id="PR00503">
    <property type="entry name" value="BROMODOMAIN"/>
</dbReference>
<dbReference type="Pfam" id="PF17035">
    <property type="entry name" value="BET"/>
    <property type="match status" value="1"/>
</dbReference>
<evidence type="ECO:0000256" key="3">
    <source>
        <dbReference type="SAM" id="MobiDB-lite"/>
    </source>
</evidence>
<dbReference type="PROSITE" id="PS51525">
    <property type="entry name" value="NET"/>
    <property type="match status" value="1"/>
</dbReference>
<comment type="caution">
    <text evidence="6">The sequence shown here is derived from an EMBL/GenBank/DDBJ whole genome shotgun (WGS) entry which is preliminary data.</text>
</comment>
<dbReference type="OrthoDB" id="784962at2759"/>
<dbReference type="GO" id="GO:0005634">
    <property type="term" value="C:nucleus"/>
    <property type="evidence" value="ECO:0007669"/>
    <property type="project" value="TreeGrafter"/>
</dbReference>
<feature type="region of interest" description="Disordered" evidence="3">
    <location>
        <begin position="1"/>
        <end position="415"/>
    </location>
</feature>
<feature type="compositionally biased region" description="Polar residues" evidence="3">
    <location>
        <begin position="72"/>
        <end position="85"/>
    </location>
</feature>
<dbReference type="InterPro" id="IPR027353">
    <property type="entry name" value="NET_dom"/>
</dbReference>
<feature type="region of interest" description="Disordered" evidence="3">
    <location>
        <begin position="867"/>
        <end position="921"/>
    </location>
</feature>
<feature type="compositionally biased region" description="Acidic residues" evidence="3">
    <location>
        <begin position="1062"/>
        <end position="1071"/>
    </location>
</feature>
<feature type="compositionally biased region" description="Basic residues" evidence="3">
    <location>
        <begin position="867"/>
        <end position="879"/>
    </location>
</feature>
<feature type="compositionally biased region" description="Polar residues" evidence="3">
    <location>
        <begin position="1019"/>
        <end position="1033"/>
    </location>
</feature>
<keyword evidence="7" id="KW-1185">Reference proteome</keyword>
<feature type="region of interest" description="Disordered" evidence="3">
    <location>
        <begin position="983"/>
        <end position="1071"/>
    </location>
</feature>
<feature type="compositionally biased region" description="Acidic residues" evidence="3">
    <location>
        <begin position="793"/>
        <end position="805"/>
    </location>
</feature>
<feature type="domain" description="Bromo" evidence="4">
    <location>
        <begin position="678"/>
        <end position="750"/>
    </location>
</feature>
<dbReference type="InterPro" id="IPR050935">
    <property type="entry name" value="Bromo_chromatin_reader"/>
</dbReference>
<dbReference type="PANTHER" id="PTHR22880">
    <property type="entry name" value="FALZ-RELATED BROMODOMAIN-CONTAINING PROTEINS"/>
    <property type="match status" value="1"/>
</dbReference>
<evidence type="ECO:0008006" key="8">
    <source>
        <dbReference type="Google" id="ProtNLM"/>
    </source>
</evidence>
<sequence length="1071" mass="114472">MASTASDPPQSSELAEHGSKPKINGHALPNEPLREDQHKPSDESQPDDKCDSVNKPSSGDKMEGSQDDLSERPNQVSNSKENANLNDGPRDEAPAETDVAMQPSAIKSPSHSKADDSASTEAMPSGVDASLANGDEATSKSATPKRASECDAETKVASTSEDKLDRDHPDSSASQERTAEAEDTQATSEQTKASPLDGKGTQIDSAETNIAATTKSREATESSTAPPQDVEMTDAVFEETMESAPQKDSSQMSTDKQENASDQKIKEAESPPDTDMTDAPAHEASGGAEPNKASPAAAANDVPTSQIESGPTDMSQAAVDGDDKTSFLTKASASASSIEAPNAKTARGREDDSEEPPAPKRAKTDPMEDVQPNPEAVEDVKSKDEPMENAPTSAPAAQSGSFAPETLTQAPGASDTSGLDLSLLATMTQWNDKENDARDITAFQRREIRKIIGRVKKTKSGGHFRDSVQKLWPFLWDSYVERVDKPMDLGELDRSMRDPSGPVLTFGDFRRNLGLIFENSLAFNGGGHDITAAAAQAVRTIWEEVVPIPAEEPVRLRSLPKVKPVRESRAVTQSENAAAQQRRSVGPTAAKPAAAEATAKDGAVAQPAAASAPRQSNASQESANARRGSSATEGDRPKRTVRAPKPKDIDYTTKPSRKKLKPELQFCDEVLTELMHPKHYDVNKWFLEPVDAEGLAVPNYYSIIKKPMDLGQVQRMLGSGDISTSKEFDKNVRLIFENCYSFNGKPSEGHPVAMVCEKLEKLYTSQMKGKDAWLSKHAARSHAAAAASASNASDDEDEDEGDAGEGAESVTDSREIEELQAKLEEETKKLNGMLLGGNQSLIDIQKGIVDMVQNALIKTAQAVQQARAKHEKAAKKGGKTPKASSKAQANRKQGGSAAQSKKSAGSAKKSAPKKTLTGPQKDLIASAINDLESDSLDSAIDIIKRDTGQNENNDGELELDIDQLSNEALNKLWDLCKDALPGFGKDLAAAPKSSPEVNRSGPTKQAPKTAAKPKKNKPMSAQEQEARIQQLTAIRNLFKPGQEPAGADSQKVTQTPTPMADSSDDSDSEEE</sequence>
<feature type="compositionally biased region" description="Polar residues" evidence="3">
    <location>
        <begin position="570"/>
        <end position="583"/>
    </location>
</feature>
<feature type="compositionally biased region" description="Polar residues" evidence="3">
    <location>
        <begin position="326"/>
        <end position="339"/>
    </location>
</feature>
<evidence type="ECO:0000313" key="7">
    <source>
        <dbReference type="Proteomes" id="UP000226192"/>
    </source>
</evidence>
<evidence type="ECO:0000256" key="1">
    <source>
        <dbReference type="ARBA" id="ARBA00023117"/>
    </source>
</evidence>
<evidence type="ECO:0000313" key="6">
    <source>
        <dbReference type="EMBL" id="PHH59081.1"/>
    </source>
</evidence>
<dbReference type="AlphaFoldDB" id="A0A2C5XWT9"/>
<dbReference type="EMBL" id="NJET01000243">
    <property type="protein sequence ID" value="PHH59081.1"/>
    <property type="molecule type" value="Genomic_DNA"/>
</dbReference>
<evidence type="ECO:0000259" key="5">
    <source>
        <dbReference type="PROSITE" id="PS51525"/>
    </source>
</evidence>
<organism evidence="6 7">
    <name type="scientific">Ophiocordyceps australis</name>
    <dbReference type="NCBI Taxonomy" id="1399860"/>
    <lineage>
        <taxon>Eukaryota</taxon>
        <taxon>Fungi</taxon>
        <taxon>Dikarya</taxon>
        <taxon>Ascomycota</taxon>
        <taxon>Pezizomycotina</taxon>
        <taxon>Sordariomycetes</taxon>
        <taxon>Hypocreomycetidae</taxon>
        <taxon>Hypocreales</taxon>
        <taxon>Ophiocordycipitaceae</taxon>
        <taxon>Ophiocordyceps</taxon>
    </lineage>
</organism>
<dbReference type="InterPro" id="IPR001487">
    <property type="entry name" value="Bromodomain"/>
</dbReference>
<dbReference type="Gene3D" id="1.20.1270.220">
    <property type="match status" value="1"/>
</dbReference>
<feature type="domain" description="Bromo" evidence="4">
    <location>
        <begin position="456"/>
        <end position="531"/>
    </location>
</feature>
<feature type="compositionally biased region" description="Basic and acidic residues" evidence="3">
    <location>
        <begin position="255"/>
        <end position="269"/>
    </location>
</feature>
<dbReference type="Gene3D" id="1.20.920.10">
    <property type="entry name" value="Bromodomain-like"/>
    <property type="match status" value="2"/>
</dbReference>
<accession>A0A2C5XWT9</accession>
<feature type="compositionally biased region" description="Basic and acidic residues" evidence="3">
    <location>
        <begin position="146"/>
        <end position="170"/>
    </location>
</feature>
<dbReference type="GO" id="GO:0000785">
    <property type="term" value="C:chromatin"/>
    <property type="evidence" value="ECO:0007669"/>
    <property type="project" value="TreeGrafter"/>
</dbReference>
<proteinExistence type="predicted"/>
<feature type="compositionally biased region" description="Low complexity" evidence="3">
    <location>
        <begin position="585"/>
        <end position="620"/>
    </location>
</feature>
<evidence type="ECO:0000259" key="4">
    <source>
        <dbReference type="PROSITE" id="PS50014"/>
    </source>
</evidence>
<dbReference type="InterPro" id="IPR036427">
    <property type="entry name" value="Bromodomain-like_sf"/>
</dbReference>
<feature type="compositionally biased region" description="Low complexity" evidence="3">
    <location>
        <begin position="288"/>
        <end position="300"/>
    </location>
</feature>
<dbReference type="Proteomes" id="UP000226192">
    <property type="component" value="Unassembled WGS sequence"/>
</dbReference>
<dbReference type="GO" id="GO:0006355">
    <property type="term" value="P:regulation of DNA-templated transcription"/>
    <property type="evidence" value="ECO:0007669"/>
    <property type="project" value="TreeGrafter"/>
</dbReference>
<feature type="compositionally biased region" description="Polar residues" evidence="3">
    <location>
        <begin position="202"/>
        <end position="214"/>
    </location>
</feature>
<feature type="compositionally biased region" description="Polar residues" evidence="3">
    <location>
        <begin position="302"/>
        <end position="315"/>
    </location>
</feature>
<feature type="compositionally biased region" description="Polar residues" evidence="3">
    <location>
        <begin position="1"/>
        <end position="13"/>
    </location>
</feature>
<dbReference type="SMART" id="SM00297">
    <property type="entry name" value="BROMO"/>
    <property type="match status" value="1"/>
</dbReference>
<feature type="compositionally biased region" description="Polar residues" evidence="3">
    <location>
        <begin position="621"/>
        <end position="632"/>
    </location>
</feature>
<protein>
    <recommendedName>
        <fullName evidence="8">Bromo domain-containing protein</fullName>
    </recommendedName>
</protein>
<name>A0A2C5XWT9_9HYPO</name>
<feature type="compositionally biased region" description="Polar residues" evidence="3">
    <location>
        <begin position="390"/>
        <end position="415"/>
    </location>
</feature>
<feature type="compositionally biased region" description="Polar residues" evidence="3">
    <location>
        <begin position="105"/>
        <end position="122"/>
    </location>
</feature>
<feature type="region of interest" description="Disordered" evidence="3">
    <location>
        <begin position="785"/>
        <end position="815"/>
    </location>
</feature>
<dbReference type="PROSITE" id="PS50014">
    <property type="entry name" value="BROMODOMAIN_2"/>
    <property type="match status" value="2"/>
</dbReference>
<dbReference type="PANTHER" id="PTHR22880:SF225">
    <property type="entry name" value="BROMODOMAIN-CONTAINING PROTEIN BET-1-RELATED"/>
    <property type="match status" value="1"/>
</dbReference>
<dbReference type="STRING" id="1399860.A0A2C5XWT9"/>
<feature type="compositionally biased region" description="Basic and acidic residues" evidence="3">
    <location>
        <begin position="32"/>
        <end position="64"/>
    </location>
</feature>
<dbReference type="Pfam" id="PF00439">
    <property type="entry name" value="Bromodomain"/>
    <property type="match status" value="2"/>
</dbReference>
<keyword evidence="1 2" id="KW-0103">Bromodomain</keyword>
<dbReference type="SUPFAM" id="SSF47370">
    <property type="entry name" value="Bromodomain"/>
    <property type="match status" value="2"/>
</dbReference>
<feature type="domain" description="NET" evidence="5">
    <location>
        <begin position="906"/>
        <end position="987"/>
    </location>
</feature>
<dbReference type="CDD" id="cd04369">
    <property type="entry name" value="Bromodomain"/>
    <property type="match status" value="1"/>
</dbReference>
<gene>
    <name evidence="6" type="ORF">CDD81_3820</name>
</gene>